<dbReference type="Proteomes" id="UP000435138">
    <property type="component" value="Unassembled WGS sequence"/>
</dbReference>
<protein>
    <recommendedName>
        <fullName evidence="3">Response regulatory domain-containing protein</fullName>
    </recommendedName>
</protein>
<sequence>METPPEPTAGIVLVLDEMPLRREAYLHLLGPWAMEQKLTIQAGDLHRQTVDDGRTKIIIVSVGGRSIRELQFDNKLWEMAGDAPPTVIISDLRDPVEIASALTWGVRGFVPTELGPKLALSTLTFILSGGDFFPSSALQRSERL</sequence>
<name>A0A6A8AGV3_9HYPH</name>
<reference evidence="1 2" key="1">
    <citation type="submission" date="2019-11" db="EMBL/GenBank/DDBJ databases">
        <title>Genome analysis of Rhizobacterium cereale a novel genus and species isolated from maize roots in North Spain.</title>
        <authorList>
            <person name="Menendez E."/>
            <person name="Flores-Felix J.D."/>
            <person name="Ramirez-Bahena M.-H."/>
            <person name="Igual J.M."/>
            <person name="Garcia-Fraile P."/>
            <person name="Peix A."/>
            <person name="Velazquez E."/>
        </authorList>
    </citation>
    <scope>NUCLEOTIDE SEQUENCE [LARGE SCALE GENOMIC DNA]</scope>
    <source>
        <strain evidence="1 2">RZME27</strain>
    </source>
</reference>
<dbReference type="EMBL" id="WIXI01000050">
    <property type="protein sequence ID" value="MQY49098.1"/>
    <property type="molecule type" value="Genomic_DNA"/>
</dbReference>
<keyword evidence="2" id="KW-1185">Reference proteome</keyword>
<evidence type="ECO:0008006" key="3">
    <source>
        <dbReference type="Google" id="ProtNLM"/>
    </source>
</evidence>
<comment type="caution">
    <text evidence="1">The sequence shown here is derived from an EMBL/GenBank/DDBJ whole genome shotgun (WGS) entry which is preliminary data.</text>
</comment>
<gene>
    <name evidence="1" type="ORF">GAO09_23975</name>
</gene>
<dbReference type="AlphaFoldDB" id="A0A6A8AGV3"/>
<dbReference type="RefSeq" id="WP_153358518.1">
    <property type="nucleotide sequence ID" value="NZ_JAYKOO010000008.1"/>
</dbReference>
<evidence type="ECO:0000313" key="2">
    <source>
        <dbReference type="Proteomes" id="UP000435138"/>
    </source>
</evidence>
<proteinExistence type="predicted"/>
<accession>A0A6A8AGV3</accession>
<evidence type="ECO:0000313" key="1">
    <source>
        <dbReference type="EMBL" id="MQY49098.1"/>
    </source>
</evidence>
<organism evidence="1 2">
    <name type="scientific">Endobacterium cereale</name>
    <dbReference type="NCBI Taxonomy" id="2663029"/>
    <lineage>
        <taxon>Bacteria</taxon>
        <taxon>Pseudomonadati</taxon>
        <taxon>Pseudomonadota</taxon>
        <taxon>Alphaproteobacteria</taxon>
        <taxon>Hyphomicrobiales</taxon>
        <taxon>Rhizobiaceae</taxon>
        <taxon>Endobacterium</taxon>
    </lineage>
</organism>